<keyword evidence="3" id="KW-0540">Nuclease</keyword>
<dbReference type="InterPro" id="IPR050698">
    <property type="entry name" value="MBL"/>
</dbReference>
<feature type="region of interest" description="Disordered" evidence="6">
    <location>
        <begin position="748"/>
        <end position="780"/>
    </location>
</feature>
<dbReference type="SMART" id="SM01098">
    <property type="entry name" value="CPSF73-100_C"/>
    <property type="match status" value="1"/>
</dbReference>
<dbReference type="GO" id="GO:0005847">
    <property type="term" value="C:mRNA cleavage and polyadenylation specificity factor complex"/>
    <property type="evidence" value="ECO:0007669"/>
    <property type="project" value="TreeGrafter"/>
</dbReference>
<dbReference type="Gene3D" id="3.40.50.10890">
    <property type="match status" value="1"/>
</dbReference>
<dbReference type="InterPro" id="IPR022712">
    <property type="entry name" value="Beta_Casp"/>
</dbReference>
<dbReference type="AlphaFoldDB" id="A0A8J4V377"/>
<dbReference type="InterPro" id="IPR001279">
    <property type="entry name" value="Metallo-B-lactamas"/>
</dbReference>
<dbReference type="CDD" id="cd16292">
    <property type="entry name" value="CPSF3-like_MBL-fold"/>
    <property type="match status" value="1"/>
</dbReference>
<protein>
    <recommendedName>
        <fullName evidence="12">Beta-lactamase domain-containing protein</fullName>
    </recommendedName>
</protein>
<sequence length="780" mass="88631">MHHGGHYQHHHGGHHRYNLKRPMKDGGTEDDDILEIKPIGSGNEVGRSCVLLKYKGKTIMFDCGVHPAYTGLSSLPFFDDVDASEIDLLLVSHFHLDHAAAVPYFVEKTDFKGRVFMTHPTRSIYKLILSDYVKVSNISVDEVPFNEQDLNSSLERIEQIRYLQMVEHNGIKFCCYNAGHVLGAAMFWVEIAGVRILYTGDFSRQEDRHLMGAQAPPGKVDVLIIESTYGVQVHEPRLEREKRFTGSIHEVVKRGGRCLIPVFALGRAQELLLILDEYWISHPELQHVPIYYASALASRSMKTYQTYINMMNDRIRAQFDVSNPFNFKYISNIQGAEDFDDNGPCVFMASPGMLQSGLSRLLFERWCTDKRNGVVIPGYSVEGTLAQHILSSPAEITRLDGVNVPLNLSVSYVSFSAHSDFLQTSEFIQTIQPPHIVLVHGDANEMSRLKHSLVAKFKTISVMTPKNTQKVQIEFKAEKIAKTLGSISAKAPKAGDVLSGILVTKDFIHHIVAPSDLHTYTNLKTNVIKQKQVIPFEQKYHLLYSTLEQIYDDIVEEEQYDINAPAGSNTKPVIHIYNEIKLTYNLGVSIHMEWNSNPVNDMISDSIIAVILQIESNPLSLKVRMPEHNLEDIKEELPLSKQEHDKEAANDDDIVEFRVKCKKSKKLSQKIDLVGQVKNLLQQQYGDMKPDENDPLILHFNSLDSDHTALIYLDKDFKVECLDKQLLTRLEDSIQRIKSSVHPISNINVNKLKQQERQQQEEENSTSETTDKDEKIKMEN</sequence>
<feature type="domain" description="Metallo-beta-lactamase" evidence="7">
    <location>
        <begin position="46"/>
        <end position="256"/>
    </location>
</feature>
<dbReference type="SUPFAM" id="SSF56281">
    <property type="entry name" value="Metallo-hydrolase/oxidoreductase"/>
    <property type="match status" value="1"/>
</dbReference>
<proteinExistence type="predicted"/>
<evidence type="ECO:0000256" key="5">
    <source>
        <dbReference type="ARBA" id="ARBA00023242"/>
    </source>
</evidence>
<keyword evidence="5" id="KW-0539">Nucleus</keyword>
<evidence type="ECO:0000259" key="9">
    <source>
        <dbReference type="SMART" id="SM01098"/>
    </source>
</evidence>
<dbReference type="GO" id="GO:0006398">
    <property type="term" value="P:mRNA 3'-end processing by stem-loop binding and cleavage"/>
    <property type="evidence" value="ECO:0007669"/>
    <property type="project" value="TreeGrafter"/>
</dbReference>
<evidence type="ECO:0008006" key="12">
    <source>
        <dbReference type="Google" id="ProtNLM"/>
    </source>
</evidence>
<dbReference type="Gene3D" id="3.60.15.10">
    <property type="entry name" value="Ribonuclease Z/Hydroxyacylglutathione hydrolase-like"/>
    <property type="match status" value="1"/>
</dbReference>
<evidence type="ECO:0000313" key="10">
    <source>
        <dbReference type="EMBL" id="KAF2069479.1"/>
    </source>
</evidence>
<evidence type="ECO:0000256" key="6">
    <source>
        <dbReference type="SAM" id="MobiDB-lite"/>
    </source>
</evidence>
<dbReference type="Pfam" id="PF07521">
    <property type="entry name" value="RMMBL"/>
    <property type="match status" value="1"/>
</dbReference>
<dbReference type="InterPro" id="IPR021718">
    <property type="entry name" value="CPSF73-100_C"/>
</dbReference>
<organism evidence="10 11">
    <name type="scientific">Polysphondylium violaceum</name>
    <dbReference type="NCBI Taxonomy" id="133409"/>
    <lineage>
        <taxon>Eukaryota</taxon>
        <taxon>Amoebozoa</taxon>
        <taxon>Evosea</taxon>
        <taxon>Eumycetozoa</taxon>
        <taxon>Dictyostelia</taxon>
        <taxon>Dictyosteliales</taxon>
        <taxon>Dictyosteliaceae</taxon>
        <taxon>Polysphondylium</taxon>
    </lineage>
</organism>
<evidence type="ECO:0000256" key="4">
    <source>
        <dbReference type="ARBA" id="ARBA00022801"/>
    </source>
</evidence>
<feature type="domain" description="Beta-Casp" evidence="8">
    <location>
        <begin position="268"/>
        <end position="389"/>
    </location>
</feature>
<dbReference type="FunFam" id="3.40.50.10890:FF:000001">
    <property type="entry name" value="Cleavage and polyadenylation specificity factor subunit 3"/>
    <property type="match status" value="1"/>
</dbReference>
<keyword evidence="11" id="KW-1185">Reference proteome</keyword>
<dbReference type="OrthoDB" id="10249535at2759"/>
<feature type="compositionally biased region" description="Basic residues" evidence="6">
    <location>
        <begin position="1"/>
        <end position="21"/>
    </location>
</feature>
<feature type="domain" description="Pre-mRNA 3'-end-processing endonuclease polyadenylation factor C-term" evidence="9">
    <location>
        <begin position="494"/>
        <end position="744"/>
    </location>
</feature>
<gene>
    <name evidence="10" type="ORF">CYY_009201</name>
</gene>
<dbReference type="EMBL" id="AJWJ01000654">
    <property type="protein sequence ID" value="KAF2069479.1"/>
    <property type="molecule type" value="Genomic_DNA"/>
</dbReference>
<evidence type="ECO:0000256" key="3">
    <source>
        <dbReference type="ARBA" id="ARBA00022722"/>
    </source>
</evidence>
<evidence type="ECO:0000313" key="11">
    <source>
        <dbReference type="Proteomes" id="UP000695562"/>
    </source>
</evidence>
<dbReference type="GO" id="GO:0004521">
    <property type="term" value="F:RNA endonuclease activity"/>
    <property type="evidence" value="ECO:0007669"/>
    <property type="project" value="TreeGrafter"/>
</dbReference>
<dbReference type="InterPro" id="IPR036866">
    <property type="entry name" value="RibonucZ/Hydroxyglut_hydro"/>
</dbReference>
<comment type="subcellular location">
    <subcellularLocation>
        <location evidence="1">Nucleus</location>
    </subcellularLocation>
</comment>
<evidence type="ECO:0000256" key="2">
    <source>
        <dbReference type="ARBA" id="ARBA00022664"/>
    </source>
</evidence>
<evidence type="ECO:0000259" key="8">
    <source>
        <dbReference type="SMART" id="SM01027"/>
    </source>
</evidence>
<comment type="caution">
    <text evidence="10">The sequence shown here is derived from an EMBL/GenBank/DDBJ whole genome shotgun (WGS) entry which is preliminary data.</text>
</comment>
<keyword evidence="2" id="KW-0507">mRNA processing</keyword>
<dbReference type="Proteomes" id="UP000695562">
    <property type="component" value="Unassembled WGS sequence"/>
</dbReference>
<name>A0A8J4V377_9MYCE</name>
<dbReference type="PANTHER" id="PTHR11203">
    <property type="entry name" value="CLEAVAGE AND POLYADENYLATION SPECIFICITY FACTOR FAMILY MEMBER"/>
    <property type="match status" value="1"/>
</dbReference>
<dbReference type="SMART" id="SM01027">
    <property type="entry name" value="Beta-Casp"/>
    <property type="match status" value="1"/>
</dbReference>
<dbReference type="Pfam" id="PF16661">
    <property type="entry name" value="Lactamase_B_6"/>
    <property type="match status" value="1"/>
</dbReference>
<dbReference type="Pfam" id="PF11718">
    <property type="entry name" value="CPSF73-100_C"/>
    <property type="match status" value="1"/>
</dbReference>
<keyword evidence="4" id="KW-0378">Hydrolase</keyword>
<dbReference type="Pfam" id="PF10996">
    <property type="entry name" value="Beta-Casp"/>
    <property type="match status" value="1"/>
</dbReference>
<feature type="region of interest" description="Disordered" evidence="6">
    <location>
        <begin position="1"/>
        <end position="22"/>
    </location>
</feature>
<dbReference type="InterPro" id="IPR011108">
    <property type="entry name" value="RMMBL"/>
</dbReference>
<dbReference type="GO" id="GO:0003723">
    <property type="term" value="F:RNA binding"/>
    <property type="evidence" value="ECO:0007669"/>
    <property type="project" value="TreeGrafter"/>
</dbReference>
<dbReference type="SMART" id="SM00849">
    <property type="entry name" value="Lactamase_B"/>
    <property type="match status" value="1"/>
</dbReference>
<evidence type="ECO:0000259" key="7">
    <source>
        <dbReference type="SMART" id="SM00849"/>
    </source>
</evidence>
<dbReference type="PANTHER" id="PTHR11203:SF11">
    <property type="entry name" value="CLEAVAGE AND POLYADENYLATION SPECIFICITY FACTOR SUBUNIT 3"/>
    <property type="match status" value="1"/>
</dbReference>
<evidence type="ECO:0000256" key="1">
    <source>
        <dbReference type="ARBA" id="ARBA00004123"/>
    </source>
</evidence>
<dbReference type="GO" id="GO:0004534">
    <property type="term" value="F:5'-3' RNA exonuclease activity"/>
    <property type="evidence" value="ECO:0007669"/>
    <property type="project" value="TreeGrafter"/>
</dbReference>
<reference evidence="10" key="1">
    <citation type="submission" date="2020-01" db="EMBL/GenBank/DDBJ databases">
        <title>Development of genomics and gene disruption for Polysphondylium violaceum indicates a role for the polyketide synthase stlB in stalk morphogenesis.</title>
        <authorList>
            <person name="Narita B."/>
            <person name="Kawabe Y."/>
            <person name="Kin K."/>
            <person name="Saito T."/>
            <person name="Gibbs R."/>
            <person name="Kuspa A."/>
            <person name="Muzny D."/>
            <person name="Queller D."/>
            <person name="Richards S."/>
            <person name="Strassman J."/>
            <person name="Sucgang R."/>
            <person name="Worley K."/>
            <person name="Schaap P."/>
        </authorList>
    </citation>
    <scope>NUCLEOTIDE SEQUENCE</scope>
    <source>
        <strain evidence="10">QSvi11</strain>
    </source>
</reference>
<feature type="compositionally biased region" description="Basic and acidic residues" evidence="6">
    <location>
        <begin position="769"/>
        <end position="780"/>
    </location>
</feature>
<accession>A0A8J4V377</accession>